<dbReference type="InterPro" id="IPR036388">
    <property type="entry name" value="WH-like_DNA-bd_sf"/>
</dbReference>
<dbReference type="EMBL" id="JANFNH010000003">
    <property type="protein sequence ID" value="MCQ4041471.1"/>
    <property type="molecule type" value="Genomic_DNA"/>
</dbReference>
<comment type="caution">
    <text evidence="2">The sequence shown here is derived from an EMBL/GenBank/DDBJ whole genome shotgun (WGS) entry which is preliminary data.</text>
</comment>
<organism evidence="2 3">
    <name type="scientific">Streptantibioticus rubrisoli</name>
    <dbReference type="NCBI Taxonomy" id="1387313"/>
    <lineage>
        <taxon>Bacteria</taxon>
        <taxon>Bacillati</taxon>
        <taxon>Actinomycetota</taxon>
        <taxon>Actinomycetes</taxon>
        <taxon>Kitasatosporales</taxon>
        <taxon>Streptomycetaceae</taxon>
        <taxon>Streptantibioticus</taxon>
    </lineage>
</organism>
<sequence length="152" mass="16937">MSNGDVRLEAWRALLLAHNTAVRAIEADVQRAGTVPLTWYDVLLELRAAGTGGLRMQELSDRVVLSRTRVSRLVDEMAKSGLVRKCQDATDKRVVWATITEAGQDALRETAPAYLRGIHRHFSAYLTEEETHVLASALLKVAQGDRAEIRWS</sequence>
<dbReference type="Pfam" id="PF12802">
    <property type="entry name" value="MarR_2"/>
    <property type="match status" value="1"/>
</dbReference>
<dbReference type="PRINTS" id="PR00598">
    <property type="entry name" value="HTHMARR"/>
</dbReference>
<dbReference type="InterPro" id="IPR036390">
    <property type="entry name" value="WH_DNA-bd_sf"/>
</dbReference>
<dbReference type="Proteomes" id="UP001206206">
    <property type="component" value="Unassembled WGS sequence"/>
</dbReference>
<dbReference type="Gene3D" id="1.10.10.10">
    <property type="entry name" value="Winged helix-like DNA-binding domain superfamily/Winged helix DNA-binding domain"/>
    <property type="match status" value="1"/>
</dbReference>
<dbReference type="SUPFAM" id="SSF46785">
    <property type="entry name" value="Winged helix' DNA-binding domain"/>
    <property type="match status" value="1"/>
</dbReference>
<name>A0ABT1P7W8_9ACTN</name>
<dbReference type="PANTHER" id="PTHR33164:SF104">
    <property type="entry name" value="TRANSCRIPTIONAL REGULATORY PROTEIN"/>
    <property type="match status" value="1"/>
</dbReference>
<keyword evidence="3" id="KW-1185">Reference proteome</keyword>
<dbReference type="RefSeq" id="WP_255925458.1">
    <property type="nucleotide sequence ID" value="NZ_JANFNH010000003.1"/>
</dbReference>
<gene>
    <name evidence="2" type="ORF">NON19_05375</name>
</gene>
<proteinExistence type="predicted"/>
<dbReference type="InterPro" id="IPR039422">
    <property type="entry name" value="MarR/SlyA-like"/>
</dbReference>
<evidence type="ECO:0000313" key="3">
    <source>
        <dbReference type="Proteomes" id="UP001206206"/>
    </source>
</evidence>
<evidence type="ECO:0000259" key="1">
    <source>
        <dbReference type="PROSITE" id="PS50995"/>
    </source>
</evidence>
<protein>
    <submittedName>
        <fullName evidence="2">MarR family transcriptional regulator</fullName>
    </submittedName>
</protein>
<dbReference type="PROSITE" id="PS50995">
    <property type="entry name" value="HTH_MARR_2"/>
    <property type="match status" value="1"/>
</dbReference>
<dbReference type="PANTHER" id="PTHR33164">
    <property type="entry name" value="TRANSCRIPTIONAL REGULATOR, MARR FAMILY"/>
    <property type="match status" value="1"/>
</dbReference>
<dbReference type="InterPro" id="IPR000835">
    <property type="entry name" value="HTH_MarR-typ"/>
</dbReference>
<accession>A0ABT1P7W8</accession>
<feature type="domain" description="HTH marR-type" evidence="1">
    <location>
        <begin position="1"/>
        <end position="143"/>
    </location>
</feature>
<dbReference type="SMART" id="SM00347">
    <property type="entry name" value="HTH_MARR"/>
    <property type="match status" value="1"/>
</dbReference>
<reference evidence="2 3" key="1">
    <citation type="submission" date="2022-06" db="EMBL/GenBank/DDBJ databases">
        <title>Draft genome sequence of type strain Streptomyces rubrisoli DSM 42083.</title>
        <authorList>
            <person name="Duangmal K."/>
            <person name="Klaysubun C."/>
        </authorList>
    </citation>
    <scope>NUCLEOTIDE SEQUENCE [LARGE SCALE GENOMIC DNA]</scope>
    <source>
        <strain evidence="2 3">DSM 42083</strain>
    </source>
</reference>
<evidence type="ECO:0000313" key="2">
    <source>
        <dbReference type="EMBL" id="MCQ4041471.1"/>
    </source>
</evidence>